<accession>A0A840K6M5</accession>
<dbReference type="RefSeq" id="WP_184182962.1">
    <property type="nucleotide sequence ID" value="NZ_JACHLE010000001.1"/>
</dbReference>
<protein>
    <submittedName>
        <fullName evidence="1">Uncharacterized protein</fullName>
    </submittedName>
</protein>
<dbReference type="Proteomes" id="UP000592180">
    <property type="component" value="Unassembled WGS sequence"/>
</dbReference>
<organism evidence="1 2">
    <name type="scientific">Chryseobacterium defluvii</name>
    <dbReference type="NCBI Taxonomy" id="160396"/>
    <lineage>
        <taxon>Bacteria</taxon>
        <taxon>Pseudomonadati</taxon>
        <taxon>Bacteroidota</taxon>
        <taxon>Flavobacteriia</taxon>
        <taxon>Flavobacteriales</taxon>
        <taxon>Weeksellaceae</taxon>
        <taxon>Chryseobacterium group</taxon>
        <taxon>Chryseobacterium</taxon>
    </lineage>
</organism>
<name>A0A840K6M5_9FLAO</name>
<gene>
    <name evidence="1" type="ORF">HNP38_000148</name>
</gene>
<reference evidence="1 2" key="1">
    <citation type="submission" date="2020-08" db="EMBL/GenBank/DDBJ databases">
        <title>Functional genomics of gut bacteria from endangered species of beetles.</title>
        <authorList>
            <person name="Carlos-Shanley C."/>
        </authorList>
    </citation>
    <scope>NUCLEOTIDE SEQUENCE [LARGE SCALE GENOMIC DNA]</scope>
    <source>
        <strain evidence="1 2">S00151</strain>
    </source>
</reference>
<dbReference type="EMBL" id="JACHLE010000001">
    <property type="protein sequence ID" value="MBB4804876.1"/>
    <property type="molecule type" value="Genomic_DNA"/>
</dbReference>
<sequence length="149" mass="17540">MKNIIILIFSIAYTGFFAQNIKCESVDYLKKTDNKEYSTYQYINASYSYSRPLLIVIADEKVFTKIHLKVPNLFSTKQEYTDINLLGIKNFDKDHISDIDSKIIDDFVENIIKYRSVNNLPPYTKEQLKSQLKFIQKDNDICRFLVCKK</sequence>
<dbReference type="AlphaFoldDB" id="A0A840K6M5"/>
<evidence type="ECO:0000313" key="2">
    <source>
        <dbReference type="Proteomes" id="UP000592180"/>
    </source>
</evidence>
<comment type="caution">
    <text evidence="1">The sequence shown here is derived from an EMBL/GenBank/DDBJ whole genome shotgun (WGS) entry which is preliminary data.</text>
</comment>
<evidence type="ECO:0000313" key="1">
    <source>
        <dbReference type="EMBL" id="MBB4804876.1"/>
    </source>
</evidence>
<proteinExistence type="predicted"/>
<keyword evidence="2" id="KW-1185">Reference proteome</keyword>